<evidence type="ECO:0000313" key="1">
    <source>
        <dbReference type="EMBL" id="RLN56196.1"/>
    </source>
</evidence>
<reference evidence="3 4" key="1">
    <citation type="submission" date="2018-07" db="EMBL/GenBank/DDBJ databases">
        <title>Genome sequencing of oomycete isolates from Chile give support for New Zealand origin for Phytophthora kernoviae and make available the first Nothophytophthora sp. genome.</title>
        <authorList>
            <person name="Studholme D.J."/>
            <person name="Sanfuentes E."/>
            <person name="Panda P."/>
            <person name="Hill R."/>
            <person name="Sambles C."/>
            <person name="Grant M."/>
            <person name="Williams N.M."/>
            <person name="Mcdougal R.L."/>
        </authorList>
    </citation>
    <scope>NUCLEOTIDE SEQUENCE [LARGE SCALE GENOMIC DNA]</scope>
    <source>
        <strain evidence="1">Chile6</strain>
        <strain evidence="2">Chile7</strain>
    </source>
</reference>
<evidence type="ECO:0000313" key="3">
    <source>
        <dbReference type="Proteomes" id="UP000277300"/>
    </source>
</evidence>
<dbReference type="AlphaFoldDB" id="A0A3F2RG93"/>
<evidence type="ECO:0000313" key="4">
    <source>
        <dbReference type="Proteomes" id="UP000284657"/>
    </source>
</evidence>
<dbReference type="EMBL" id="MBDO02000381">
    <property type="protein sequence ID" value="RLN56196.1"/>
    <property type="molecule type" value="Genomic_DNA"/>
</dbReference>
<evidence type="ECO:0000313" key="2">
    <source>
        <dbReference type="EMBL" id="RLN66883.1"/>
    </source>
</evidence>
<protein>
    <submittedName>
        <fullName evidence="1">Uncharacterized protein</fullName>
    </submittedName>
</protein>
<accession>A0A3F2RG93</accession>
<organism evidence="1 3">
    <name type="scientific">Phytophthora kernoviae</name>
    <dbReference type="NCBI Taxonomy" id="325452"/>
    <lineage>
        <taxon>Eukaryota</taxon>
        <taxon>Sar</taxon>
        <taxon>Stramenopiles</taxon>
        <taxon>Oomycota</taxon>
        <taxon>Peronosporomycetes</taxon>
        <taxon>Peronosporales</taxon>
        <taxon>Peronosporaceae</taxon>
        <taxon>Phytophthora</taxon>
    </lineage>
</organism>
<sequence length="131" mass="15645">MAKEDRLTPRRPEEYGAALPKQWSRSNFPDWGRRINHQHLVRYDHRTSFIQCDGFQVRVVDNNFCTRFIGHYTCTIFHNVGSCFDYIFTNTYTNVKYSDAYKRAFSHTYSDSFNGNYCANNLFEQQQCQRI</sequence>
<dbReference type="Proteomes" id="UP000277300">
    <property type="component" value="Unassembled WGS sequence"/>
</dbReference>
<comment type="caution">
    <text evidence="1">The sequence shown here is derived from an EMBL/GenBank/DDBJ whole genome shotgun (WGS) entry which is preliminary data.</text>
</comment>
<proteinExistence type="predicted"/>
<dbReference type="EMBL" id="MBAD02000494">
    <property type="protein sequence ID" value="RLN66883.1"/>
    <property type="molecule type" value="Genomic_DNA"/>
</dbReference>
<name>A0A3F2RG93_9STRA</name>
<gene>
    <name evidence="2" type="ORF">BBJ29_003805</name>
    <name evidence="1" type="ORF">BBP00_00008126</name>
</gene>
<dbReference type="Proteomes" id="UP000284657">
    <property type="component" value="Unassembled WGS sequence"/>
</dbReference>